<feature type="transmembrane region" description="Helical" evidence="2">
    <location>
        <begin position="154"/>
        <end position="176"/>
    </location>
</feature>
<keyword evidence="2" id="KW-0812">Transmembrane</keyword>
<feature type="transmembrane region" description="Helical" evidence="2">
    <location>
        <begin position="188"/>
        <end position="210"/>
    </location>
</feature>
<dbReference type="EMBL" id="MU157893">
    <property type="protein sequence ID" value="KAF9524781.1"/>
    <property type="molecule type" value="Genomic_DNA"/>
</dbReference>
<feature type="region of interest" description="Disordered" evidence="1">
    <location>
        <begin position="226"/>
        <end position="257"/>
    </location>
</feature>
<evidence type="ECO:0000313" key="4">
    <source>
        <dbReference type="Proteomes" id="UP000807306"/>
    </source>
</evidence>
<accession>A0A9P6E913</accession>
<feature type="transmembrane region" description="Helical" evidence="2">
    <location>
        <begin position="313"/>
        <end position="332"/>
    </location>
</feature>
<evidence type="ECO:0000313" key="3">
    <source>
        <dbReference type="EMBL" id="KAF9524781.1"/>
    </source>
</evidence>
<feature type="transmembrane region" description="Helical" evidence="2">
    <location>
        <begin position="344"/>
        <end position="363"/>
    </location>
</feature>
<feature type="transmembrane region" description="Helical" evidence="2">
    <location>
        <begin position="466"/>
        <end position="491"/>
    </location>
</feature>
<sequence>MDESNERTALLSNPDPPLTLLPPTEPPAIARTHFIDNLRATLIVLLIAHHATLEVFQLHTVIPRLQIIILSLFTATNISCLWTTFFVVSGYSSASALQQYSASRPDIASPSSQGDEETDDLVAHQHSAQRIQGQSQLQRHPDLKYLLRYSLRTLLPAILYDAIGHLILFIFLSMSWERIFGSFKAQWAFMRLSGPVAYVYLLSILVYGHIGLRAARRWWLERARRGVRPPDPESTPEPLVDDANNTDDTRNAEPSPLLPSTSPKYIIPIVIVSMVILTTYTYFSCIYESLIPRFWLYVFVIIQYDFISPDAPVSYILGYILGVYIPVILARIPGHPRRSLLTRIPSLTWVLLIITLIISWASMGAAQHLSPSLYEHIRIRRYFEGHHIFVKGGFNGHTLFFVLWHTFNTFSIPFLTIFAFSSSEFTQKKWDLGFKYLGDSLVRRTAIIPYIHMIPIIVALHLFKPIVLNCITVIVLGVFGSWIFTLPAVILNL</sequence>
<dbReference type="OrthoDB" id="4141464at2759"/>
<dbReference type="AlphaFoldDB" id="A0A9P6E913"/>
<feature type="transmembrane region" description="Helical" evidence="2">
    <location>
        <begin position="441"/>
        <end position="460"/>
    </location>
</feature>
<dbReference type="Proteomes" id="UP000807306">
    <property type="component" value="Unassembled WGS sequence"/>
</dbReference>
<name>A0A9P6E913_9AGAR</name>
<comment type="caution">
    <text evidence="3">The sequence shown here is derived from an EMBL/GenBank/DDBJ whole genome shotgun (WGS) entry which is preliminary data.</text>
</comment>
<feature type="transmembrane region" description="Helical" evidence="2">
    <location>
        <begin position="67"/>
        <end position="88"/>
    </location>
</feature>
<evidence type="ECO:0000256" key="2">
    <source>
        <dbReference type="SAM" id="Phobius"/>
    </source>
</evidence>
<protein>
    <submittedName>
        <fullName evidence="3">Uncharacterized protein</fullName>
    </submittedName>
</protein>
<evidence type="ECO:0000256" key="1">
    <source>
        <dbReference type="SAM" id="MobiDB-lite"/>
    </source>
</evidence>
<feature type="transmembrane region" description="Helical" evidence="2">
    <location>
        <begin position="399"/>
        <end position="420"/>
    </location>
</feature>
<keyword evidence="4" id="KW-1185">Reference proteome</keyword>
<keyword evidence="2" id="KW-0472">Membrane</keyword>
<keyword evidence="2" id="KW-1133">Transmembrane helix</keyword>
<gene>
    <name evidence="3" type="ORF">CPB83DRAFT_909678</name>
</gene>
<proteinExistence type="predicted"/>
<reference evidence="3" key="1">
    <citation type="submission" date="2020-11" db="EMBL/GenBank/DDBJ databases">
        <authorList>
            <consortium name="DOE Joint Genome Institute"/>
            <person name="Ahrendt S."/>
            <person name="Riley R."/>
            <person name="Andreopoulos W."/>
            <person name="Labutti K."/>
            <person name="Pangilinan J."/>
            <person name="Ruiz-Duenas F.J."/>
            <person name="Barrasa J.M."/>
            <person name="Sanchez-Garcia M."/>
            <person name="Camarero S."/>
            <person name="Miyauchi S."/>
            <person name="Serrano A."/>
            <person name="Linde D."/>
            <person name="Babiker R."/>
            <person name="Drula E."/>
            <person name="Ayuso-Fernandez I."/>
            <person name="Pacheco R."/>
            <person name="Padilla G."/>
            <person name="Ferreira P."/>
            <person name="Barriuso J."/>
            <person name="Kellner H."/>
            <person name="Castanera R."/>
            <person name="Alfaro M."/>
            <person name="Ramirez L."/>
            <person name="Pisabarro A.G."/>
            <person name="Kuo A."/>
            <person name="Tritt A."/>
            <person name="Lipzen A."/>
            <person name="He G."/>
            <person name="Yan M."/>
            <person name="Ng V."/>
            <person name="Cullen D."/>
            <person name="Martin F."/>
            <person name="Rosso M.-N."/>
            <person name="Henrissat B."/>
            <person name="Hibbett D."/>
            <person name="Martinez A.T."/>
            <person name="Grigoriev I.V."/>
        </authorList>
    </citation>
    <scope>NUCLEOTIDE SEQUENCE</scope>
    <source>
        <strain evidence="3">CBS 506.95</strain>
    </source>
</reference>
<organism evidence="3 4">
    <name type="scientific">Crepidotus variabilis</name>
    <dbReference type="NCBI Taxonomy" id="179855"/>
    <lineage>
        <taxon>Eukaryota</taxon>
        <taxon>Fungi</taxon>
        <taxon>Dikarya</taxon>
        <taxon>Basidiomycota</taxon>
        <taxon>Agaricomycotina</taxon>
        <taxon>Agaricomycetes</taxon>
        <taxon>Agaricomycetidae</taxon>
        <taxon>Agaricales</taxon>
        <taxon>Agaricineae</taxon>
        <taxon>Crepidotaceae</taxon>
        <taxon>Crepidotus</taxon>
    </lineage>
</organism>
<feature type="transmembrane region" description="Helical" evidence="2">
    <location>
        <begin position="265"/>
        <end position="283"/>
    </location>
</feature>